<evidence type="ECO:0000313" key="2">
    <source>
        <dbReference type="Proteomes" id="UP000638014"/>
    </source>
</evidence>
<dbReference type="Proteomes" id="UP000638014">
    <property type="component" value="Unassembled WGS sequence"/>
</dbReference>
<dbReference type="EMBL" id="JACXAF010000008">
    <property type="protein sequence ID" value="MBD1389269.1"/>
    <property type="molecule type" value="Genomic_DNA"/>
</dbReference>
<dbReference type="InterPro" id="IPR009061">
    <property type="entry name" value="DNA-bd_dom_put_sf"/>
</dbReference>
<dbReference type="PANTHER" id="PTHR36154">
    <property type="entry name" value="DNA-BINDING TRANSCRIPTIONAL ACTIVATOR ALPA"/>
    <property type="match status" value="1"/>
</dbReference>
<dbReference type="SUPFAM" id="SSF46955">
    <property type="entry name" value="Putative DNA-binding domain"/>
    <property type="match status" value="1"/>
</dbReference>
<protein>
    <submittedName>
        <fullName evidence="1">AlpA family phage regulatory protein</fullName>
    </submittedName>
</protein>
<organism evidence="1 2">
    <name type="scientific">Neiella litorisoli</name>
    <dbReference type="NCBI Taxonomy" id="2771431"/>
    <lineage>
        <taxon>Bacteria</taxon>
        <taxon>Pseudomonadati</taxon>
        <taxon>Pseudomonadota</taxon>
        <taxon>Gammaproteobacteria</taxon>
        <taxon>Alteromonadales</taxon>
        <taxon>Echinimonadaceae</taxon>
        <taxon>Neiella</taxon>
    </lineage>
</organism>
<name>A0A8J6QRA3_9GAMM</name>
<proteinExistence type="predicted"/>
<dbReference type="PANTHER" id="PTHR36154:SF1">
    <property type="entry name" value="DNA-BINDING TRANSCRIPTIONAL ACTIVATOR ALPA"/>
    <property type="match status" value="1"/>
</dbReference>
<keyword evidence="2" id="KW-1185">Reference proteome</keyword>
<dbReference type="InterPro" id="IPR052931">
    <property type="entry name" value="Prophage_regulatory_activator"/>
</dbReference>
<evidence type="ECO:0000313" key="1">
    <source>
        <dbReference type="EMBL" id="MBD1389269.1"/>
    </source>
</evidence>
<dbReference type="AlphaFoldDB" id="A0A8J6QRA3"/>
<reference evidence="1" key="1">
    <citation type="submission" date="2020-09" db="EMBL/GenBank/DDBJ databases">
        <title>A novel bacterium of genus Neiella, isolated from South China Sea.</title>
        <authorList>
            <person name="Huang H."/>
            <person name="Mo K."/>
            <person name="Hu Y."/>
        </authorList>
    </citation>
    <scope>NUCLEOTIDE SEQUENCE</scope>
    <source>
        <strain evidence="1">HB171785</strain>
    </source>
</reference>
<comment type="caution">
    <text evidence="1">The sequence shown here is derived from an EMBL/GenBank/DDBJ whole genome shotgun (WGS) entry which is preliminary data.</text>
</comment>
<dbReference type="InterPro" id="IPR010260">
    <property type="entry name" value="AlpA"/>
</dbReference>
<dbReference type="Gene3D" id="1.10.238.160">
    <property type="match status" value="1"/>
</dbReference>
<accession>A0A8J6QRA3</accession>
<dbReference type="RefSeq" id="WP_191144374.1">
    <property type="nucleotide sequence ID" value="NZ_JACXAF010000008.1"/>
</dbReference>
<sequence length="64" mass="7578">MMYPQQFLSLKEVCTLVGLSRATLYRMIKKGTFPRGVQISERRMAWHIDVVQRWIDDRLQAGDH</sequence>
<dbReference type="Pfam" id="PF05930">
    <property type="entry name" value="Phage_AlpA"/>
    <property type="match status" value="1"/>
</dbReference>
<gene>
    <name evidence="1" type="ORF">IC617_07520</name>
</gene>